<dbReference type="EC" id="4.3.1.19" evidence="4"/>
<comment type="function">
    <text evidence="7">Catalyzes the anaerobic formation of alpha-ketobutyrate and ammonia from threonine in a two-step reaction. The first step involved a dehydration of threonine and a production of enamine intermediates (aminocrotonate), which tautomerizes to its imine form (iminobutyrate). Both intermediates are unstable and short-lived. The second step is the nonenzymatic hydrolysis of the enamine/imine intermediates to form 2-ketobutyrate and free ammonia. In the low water environment of the cell, the second step is accelerated by RidA.</text>
</comment>
<dbReference type="PANTHER" id="PTHR48078">
    <property type="entry name" value="THREONINE DEHYDRATASE, MITOCHONDRIAL-RELATED"/>
    <property type="match status" value="1"/>
</dbReference>
<evidence type="ECO:0000259" key="9">
    <source>
        <dbReference type="Pfam" id="PF00291"/>
    </source>
</evidence>
<dbReference type="EMBL" id="BMQB01000003">
    <property type="protein sequence ID" value="GGJ87951.1"/>
    <property type="molecule type" value="Genomic_DNA"/>
</dbReference>
<dbReference type="Gene3D" id="3.40.50.1100">
    <property type="match status" value="2"/>
</dbReference>
<dbReference type="PANTHER" id="PTHR48078:SF6">
    <property type="entry name" value="L-THREONINE DEHYDRATASE CATABOLIC TDCB"/>
    <property type="match status" value="1"/>
</dbReference>
<dbReference type="Pfam" id="PF00291">
    <property type="entry name" value="PALP"/>
    <property type="match status" value="1"/>
</dbReference>
<accession>A0A8J3B4B9</accession>
<dbReference type="AlphaFoldDB" id="A0A8J3B4B9"/>
<evidence type="ECO:0000256" key="7">
    <source>
        <dbReference type="ARBA" id="ARBA00025527"/>
    </source>
</evidence>
<evidence type="ECO:0000256" key="1">
    <source>
        <dbReference type="ARBA" id="ARBA00001274"/>
    </source>
</evidence>
<reference evidence="10" key="2">
    <citation type="submission" date="2020-09" db="EMBL/GenBank/DDBJ databases">
        <authorList>
            <person name="Sun Q."/>
            <person name="Ohkuma M."/>
        </authorList>
    </citation>
    <scope>NUCLEOTIDE SEQUENCE</scope>
    <source>
        <strain evidence="10">JCM 3090</strain>
    </source>
</reference>
<evidence type="ECO:0000256" key="6">
    <source>
        <dbReference type="ARBA" id="ARBA00023239"/>
    </source>
</evidence>
<evidence type="ECO:0000256" key="3">
    <source>
        <dbReference type="ARBA" id="ARBA00010869"/>
    </source>
</evidence>
<dbReference type="GO" id="GO:0006567">
    <property type="term" value="P:L-threonine catabolic process"/>
    <property type="evidence" value="ECO:0007669"/>
    <property type="project" value="TreeGrafter"/>
</dbReference>
<comment type="catalytic activity">
    <reaction evidence="1">
        <text>L-threonine = 2-oxobutanoate + NH4(+)</text>
        <dbReference type="Rhea" id="RHEA:22108"/>
        <dbReference type="ChEBI" id="CHEBI:16763"/>
        <dbReference type="ChEBI" id="CHEBI:28938"/>
        <dbReference type="ChEBI" id="CHEBI:57926"/>
        <dbReference type="EC" id="4.3.1.19"/>
    </reaction>
</comment>
<dbReference type="SUPFAM" id="SSF53686">
    <property type="entry name" value="Tryptophan synthase beta subunit-like PLP-dependent enzymes"/>
    <property type="match status" value="1"/>
</dbReference>
<evidence type="ECO:0000256" key="8">
    <source>
        <dbReference type="ARBA" id="ARBA00031427"/>
    </source>
</evidence>
<evidence type="ECO:0000313" key="11">
    <source>
        <dbReference type="Proteomes" id="UP000649739"/>
    </source>
</evidence>
<keyword evidence="6" id="KW-0456">Lyase</keyword>
<feature type="domain" description="Tryptophan synthase beta chain-like PALP" evidence="9">
    <location>
        <begin position="20"/>
        <end position="298"/>
    </location>
</feature>
<sequence>MRLVTIEDVQRAAGVLAGDVVRTPLVPAGGDLWLKPENLQPTGAFKLRGAAYALSRLDDRQRRAGVVTHSSGNHALALAYAARRAGVAMVAVMPAATTAVKRDAVAALGAEIVGVPAAERESRTAALVAARGLTFVPPYDHPDVIAGQGTVGLEIAADLPDVEVVLVPVGGGGLASGVATALRALAPRARVVGVEPELAADAAESLRAGELREWPVEQRARTAAEGLRGSLSALTLAHLRERVAGIVTVSEAEIAAAVPVLAARGRLVAEPSGAVAAAAYLFRRAELPPGRTVAVVTGGNVDLRTLAGLLDSAESAT</sequence>
<dbReference type="PROSITE" id="PS00165">
    <property type="entry name" value="DEHYDRATASE_SER_THR"/>
    <property type="match status" value="1"/>
</dbReference>
<proteinExistence type="inferred from homology"/>
<dbReference type="InterPro" id="IPR036052">
    <property type="entry name" value="TrpB-like_PALP_sf"/>
</dbReference>
<dbReference type="FunFam" id="3.40.50.1100:FF:000005">
    <property type="entry name" value="Threonine dehydratase catabolic"/>
    <property type="match status" value="1"/>
</dbReference>
<comment type="cofactor">
    <cofactor evidence="2">
        <name>pyridoxal 5'-phosphate</name>
        <dbReference type="ChEBI" id="CHEBI:597326"/>
    </cofactor>
</comment>
<dbReference type="RefSeq" id="WP_189169524.1">
    <property type="nucleotide sequence ID" value="NZ_BMQB01000003.1"/>
</dbReference>
<name>A0A8J3B4B9_9ACTN</name>
<reference evidence="10" key="1">
    <citation type="journal article" date="2014" name="Int. J. Syst. Evol. Microbiol.">
        <title>Complete genome sequence of Corynebacterium casei LMG S-19264T (=DSM 44701T), isolated from a smear-ripened cheese.</title>
        <authorList>
            <consortium name="US DOE Joint Genome Institute (JGI-PGF)"/>
            <person name="Walter F."/>
            <person name="Albersmeier A."/>
            <person name="Kalinowski J."/>
            <person name="Ruckert C."/>
        </authorList>
    </citation>
    <scope>NUCLEOTIDE SEQUENCE</scope>
    <source>
        <strain evidence="10">JCM 3090</strain>
    </source>
</reference>
<dbReference type="InterPro" id="IPR001926">
    <property type="entry name" value="TrpB-like_PALP"/>
</dbReference>
<evidence type="ECO:0000256" key="4">
    <source>
        <dbReference type="ARBA" id="ARBA00012096"/>
    </source>
</evidence>
<dbReference type="GO" id="GO:0009097">
    <property type="term" value="P:isoleucine biosynthetic process"/>
    <property type="evidence" value="ECO:0007669"/>
    <property type="project" value="TreeGrafter"/>
</dbReference>
<keyword evidence="11" id="KW-1185">Reference proteome</keyword>
<dbReference type="InterPro" id="IPR000634">
    <property type="entry name" value="Ser/Thr_deHydtase_PyrdxlP-BS"/>
</dbReference>
<comment type="similarity">
    <text evidence="3">Belongs to the serine/threonine dehydratase family.</text>
</comment>
<dbReference type="InterPro" id="IPR050147">
    <property type="entry name" value="Ser/Thr_Dehydratase"/>
</dbReference>
<dbReference type="Proteomes" id="UP000649739">
    <property type="component" value="Unassembled WGS sequence"/>
</dbReference>
<keyword evidence="5" id="KW-0663">Pyridoxal phosphate</keyword>
<gene>
    <name evidence="10" type="ORF">GCM10010123_16950</name>
</gene>
<comment type="caution">
    <text evidence="10">The sequence shown here is derived from an EMBL/GenBank/DDBJ whole genome shotgun (WGS) entry which is preliminary data.</text>
</comment>
<dbReference type="GO" id="GO:0030170">
    <property type="term" value="F:pyridoxal phosphate binding"/>
    <property type="evidence" value="ECO:0007669"/>
    <property type="project" value="InterPro"/>
</dbReference>
<dbReference type="GO" id="GO:0006565">
    <property type="term" value="P:L-serine catabolic process"/>
    <property type="evidence" value="ECO:0007669"/>
    <property type="project" value="TreeGrafter"/>
</dbReference>
<dbReference type="GO" id="GO:0003941">
    <property type="term" value="F:L-serine ammonia-lyase activity"/>
    <property type="evidence" value="ECO:0007669"/>
    <property type="project" value="TreeGrafter"/>
</dbReference>
<evidence type="ECO:0000256" key="5">
    <source>
        <dbReference type="ARBA" id="ARBA00022898"/>
    </source>
</evidence>
<evidence type="ECO:0000313" key="10">
    <source>
        <dbReference type="EMBL" id="GGJ87951.1"/>
    </source>
</evidence>
<dbReference type="GO" id="GO:0004794">
    <property type="term" value="F:threonine deaminase activity"/>
    <property type="evidence" value="ECO:0007669"/>
    <property type="project" value="UniProtKB-EC"/>
</dbReference>
<protein>
    <recommendedName>
        <fullName evidence="4">threonine ammonia-lyase</fullName>
        <ecNumber evidence="4">4.3.1.19</ecNumber>
    </recommendedName>
    <alternativeName>
        <fullName evidence="8">Threonine deaminase</fullName>
    </alternativeName>
</protein>
<evidence type="ECO:0000256" key="2">
    <source>
        <dbReference type="ARBA" id="ARBA00001933"/>
    </source>
</evidence>
<organism evidence="10 11">
    <name type="scientific">Pilimelia anulata</name>
    <dbReference type="NCBI Taxonomy" id="53371"/>
    <lineage>
        <taxon>Bacteria</taxon>
        <taxon>Bacillati</taxon>
        <taxon>Actinomycetota</taxon>
        <taxon>Actinomycetes</taxon>
        <taxon>Micromonosporales</taxon>
        <taxon>Micromonosporaceae</taxon>
        <taxon>Pilimelia</taxon>
    </lineage>
</organism>